<accession>C7QZ93</accession>
<feature type="transmembrane region" description="Helical" evidence="1">
    <location>
        <begin position="133"/>
        <end position="154"/>
    </location>
</feature>
<keyword evidence="1" id="KW-0812">Transmembrane</keyword>
<name>C7QZ93_JONDD</name>
<keyword evidence="1" id="KW-0472">Membrane</keyword>
<dbReference type="Proteomes" id="UP000000628">
    <property type="component" value="Chromosome"/>
</dbReference>
<dbReference type="HOGENOM" id="CLU_111486_0_0_11"/>
<evidence type="ECO:0000313" key="3">
    <source>
        <dbReference type="Proteomes" id="UP000000628"/>
    </source>
</evidence>
<evidence type="ECO:0000313" key="2">
    <source>
        <dbReference type="EMBL" id="ACV09391.1"/>
    </source>
</evidence>
<dbReference type="InterPro" id="IPR045407">
    <property type="entry name" value="DUF6512"/>
</dbReference>
<gene>
    <name evidence="2" type="ordered locus">Jden_1746</name>
</gene>
<feature type="transmembrane region" description="Helical" evidence="1">
    <location>
        <begin position="12"/>
        <end position="32"/>
    </location>
</feature>
<evidence type="ECO:0000256" key="1">
    <source>
        <dbReference type="SAM" id="Phobius"/>
    </source>
</evidence>
<dbReference type="EMBL" id="CP001706">
    <property type="protein sequence ID" value="ACV09391.1"/>
    <property type="molecule type" value="Genomic_DNA"/>
</dbReference>
<keyword evidence="3" id="KW-1185">Reference proteome</keyword>
<dbReference type="OrthoDB" id="48209at2"/>
<feature type="transmembrane region" description="Helical" evidence="1">
    <location>
        <begin position="105"/>
        <end position="127"/>
    </location>
</feature>
<sequence length="190" mass="21175">MTLESITVLSWWMIFPLGIVGSLLHFAFDWTGHNRWAAIFSAVNESYWEHIKIAIWPTMLLQVILFAAGGYQYPAFIPAATIALYSLPISMVGLVFLYKMITKRNVLWLDIGIFFVIIALAQTLFIVVLEQLAATSVTIVLAALFLAGLIAAFLRFTLRPPQEPDVFIDPITQKYGMHAHPDIGSDSSAS</sequence>
<proteinExistence type="predicted"/>
<feature type="transmembrane region" description="Helical" evidence="1">
    <location>
        <begin position="53"/>
        <end position="71"/>
    </location>
</feature>
<protein>
    <submittedName>
        <fullName evidence="2">Uncharacterized protein</fullName>
    </submittedName>
</protein>
<reference evidence="2 3" key="1">
    <citation type="journal article" date="2009" name="Stand. Genomic Sci.">
        <title>Complete genome sequence of Jonesia denitrificans type strain (Prevot 55134).</title>
        <authorList>
            <person name="Pukall R."/>
            <person name="Gehrich-Schroter G."/>
            <person name="Lapidus A."/>
            <person name="Nolan M."/>
            <person name="Glavina Del Rio T."/>
            <person name="Lucas S."/>
            <person name="Chen F."/>
            <person name="Tice H."/>
            <person name="Pitluck S."/>
            <person name="Cheng J.F."/>
            <person name="Copeland A."/>
            <person name="Saunders E."/>
            <person name="Brettin T."/>
            <person name="Detter J.C."/>
            <person name="Bruce D."/>
            <person name="Goodwin L."/>
            <person name="Pati A."/>
            <person name="Ivanova N."/>
            <person name="Mavromatis K."/>
            <person name="Ovchinnikova G."/>
            <person name="Chen A."/>
            <person name="Palaniappan K."/>
            <person name="Land M."/>
            <person name="Hauser L."/>
            <person name="Chang Y.J."/>
            <person name="Jeffries C.D."/>
            <person name="Chain P."/>
            <person name="Goker M."/>
            <person name="Bristow J."/>
            <person name="Eisen J.A."/>
            <person name="Markowitz V."/>
            <person name="Hugenholtz P."/>
            <person name="Kyrpides N.C."/>
            <person name="Klenk H.P."/>
            <person name="Han C."/>
        </authorList>
    </citation>
    <scope>NUCLEOTIDE SEQUENCE [LARGE SCALE GENOMIC DNA]</scope>
    <source>
        <strain evidence="3">ATCC 14870 / DSM 20603 / BCRC 15368 / CIP 55.134 / JCM 11481 / NBRC 15587 / NCTC 10816 / Prevot 55134</strain>
    </source>
</reference>
<dbReference type="KEGG" id="jde:Jden_1746"/>
<dbReference type="Pfam" id="PF20122">
    <property type="entry name" value="DUF6512"/>
    <property type="match status" value="1"/>
</dbReference>
<dbReference type="eggNOG" id="ENOG5031VXS">
    <property type="taxonomic scope" value="Bacteria"/>
</dbReference>
<dbReference type="STRING" id="471856.Jden_1746"/>
<organism evidence="2 3">
    <name type="scientific">Jonesia denitrificans (strain ATCC 14870 / DSM 20603 / BCRC 15368 / CIP 55.134 / JCM 11481 / NBRC 15587 / NCTC 10816 / Prevot 55134)</name>
    <name type="common">Listeria denitrificans</name>
    <dbReference type="NCBI Taxonomy" id="471856"/>
    <lineage>
        <taxon>Bacteria</taxon>
        <taxon>Bacillati</taxon>
        <taxon>Actinomycetota</taxon>
        <taxon>Actinomycetes</taxon>
        <taxon>Micrococcales</taxon>
        <taxon>Jonesiaceae</taxon>
        <taxon>Jonesia</taxon>
    </lineage>
</organism>
<dbReference type="AlphaFoldDB" id="C7QZ93"/>
<feature type="transmembrane region" description="Helical" evidence="1">
    <location>
        <begin position="77"/>
        <end position="98"/>
    </location>
</feature>
<keyword evidence="1" id="KW-1133">Transmembrane helix</keyword>